<reference evidence="2" key="1">
    <citation type="submission" date="2017-01" db="EMBL/GenBank/DDBJ databases">
        <authorList>
            <person name="Varghese N."/>
            <person name="Submissions S."/>
        </authorList>
    </citation>
    <scope>NUCLEOTIDE SEQUENCE [LARGE SCALE GENOMIC DNA]</scope>
    <source>
        <strain evidence="2">DSM 21768</strain>
    </source>
</reference>
<dbReference type="STRING" id="34061.B0189_05715"/>
<dbReference type="PANTHER" id="PTHR37625">
    <property type="entry name" value="OUTER MEMBRANE LIPOPROTEIN-RELATED"/>
    <property type="match status" value="1"/>
</dbReference>
<proteinExistence type="predicted"/>
<name>A0A1N7G9W2_9GAMM</name>
<dbReference type="Proteomes" id="UP000187495">
    <property type="component" value="Unassembled WGS sequence"/>
</dbReference>
<evidence type="ECO:0000313" key="2">
    <source>
        <dbReference type="Proteomes" id="UP000187495"/>
    </source>
</evidence>
<dbReference type="Pfam" id="PF12790">
    <property type="entry name" value="T6SS-SciN"/>
    <property type="match status" value="1"/>
</dbReference>
<dbReference type="InterPro" id="IPR017734">
    <property type="entry name" value="T6SS_SciN"/>
</dbReference>
<dbReference type="InterPro" id="IPR038706">
    <property type="entry name" value="Type_VI_SciN-like_sf"/>
</dbReference>
<dbReference type="PROSITE" id="PS51257">
    <property type="entry name" value="PROKAR_LIPOPROTEIN"/>
    <property type="match status" value="1"/>
</dbReference>
<keyword evidence="1" id="KW-0449">Lipoprotein</keyword>
<gene>
    <name evidence="1" type="ORF">SAMN02745664_1276</name>
</gene>
<dbReference type="PANTHER" id="PTHR37625:SF4">
    <property type="entry name" value="OUTER MEMBRANE LIPOPROTEIN"/>
    <property type="match status" value="1"/>
</dbReference>
<protein>
    <submittedName>
        <fullName evidence="1">Type VI secretion lipoprotein, VC_A0113 family</fullName>
    </submittedName>
</protein>
<accession>A0A1N7G9W2</accession>
<dbReference type="EMBL" id="FTNU01000027">
    <property type="protein sequence ID" value="SIS09332.1"/>
    <property type="molecule type" value="Genomic_DNA"/>
</dbReference>
<evidence type="ECO:0000313" key="1">
    <source>
        <dbReference type="EMBL" id="SIS09332.1"/>
    </source>
</evidence>
<dbReference type="RefSeq" id="WP_076556216.1">
    <property type="nucleotide sequence ID" value="NZ_FTNU01000027.1"/>
</dbReference>
<keyword evidence="2" id="KW-1185">Reference proteome</keyword>
<organism evidence="1 2">
    <name type="scientific">Moraxella cuniculi DSM 21768</name>
    <dbReference type="NCBI Taxonomy" id="1122245"/>
    <lineage>
        <taxon>Bacteria</taxon>
        <taxon>Pseudomonadati</taxon>
        <taxon>Pseudomonadota</taxon>
        <taxon>Gammaproteobacteria</taxon>
        <taxon>Moraxellales</taxon>
        <taxon>Moraxellaceae</taxon>
        <taxon>Moraxella</taxon>
    </lineage>
</organism>
<dbReference type="NCBIfam" id="TIGR03352">
    <property type="entry name" value="VI_chp_3"/>
    <property type="match status" value="1"/>
</dbReference>
<dbReference type="Gene3D" id="2.60.40.4150">
    <property type="entry name" value="Type VI secretion system, lipoprotein SciN"/>
    <property type="match status" value="1"/>
</dbReference>
<dbReference type="AlphaFoldDB" id="A0A1N7G9W2"/>
<sequence length="229" mass="26513">MLKSILPTALMTFFVLTTISGCSTIKKDDKPKVVDLKILTSKHTNPDEENAPSPLLVDMYEIKNSTDFLMLDYLDFPNILEDSSAISDDKDRRGIEVPKYSWILQPNNFLVEEIAVSETIEYLGVLAHYQNIQESDWRFVFKKQKPKSSTDYYLYLYVDSNTIKQLSKDEMNQKLKEYAKSNPNDSRFTKSGRLKQQKKDYSKGVFIQDMTPTLPKDAQKITLKIQENK</sequence>